<feature type="domain" description="Polysaccharide pyruvyl transferase" evidence="1">
    <location>
        <begin position="15"/>
        <end position="307"/>
    </location>
</feature>
<keyword evidence="3" id="KW-1185">Reference proteome</keyword>
<dbReference type="Pfam" id="PF04230">
    <property type="entry name" value="PS_pyruv_trans"/>
    <property type="match status" value="1"/>
</dbReference>
<sequence>MNNMKILHLASFTGNIGDEANHSGFRRKLRENLDMNFTYTDLEIRKFYKSWGLMKFDNSFVHLCNSHDFVIIGGGNFLELCWDYSQTGTTIDISIEMLEKIKRPIIFNTIGVDDGKGISQDNIDKFKVFLDYILDSDKILFSVRNDGSKDILKKYFNDSKLDSVHVVPDGGFFLTTKDFYQVEYDKNKVNIGINIAGDMISIRFGDNYNGFCKNFGNYINTILSINDNINIVFLPHMYLDIRIIGETMEYIEDEYRRNRISIAPLLNGNLNGGQYIFNLYRNMDLILGMRFHSNVCSIGQNIPNIGLITYHKHGYLFDEVGLSDRALFVNDSNFFIDLLSKTKDDLNNLEKIKDRYKVVNKKLNNDLDEFHQTIKRFLEGNEKLLAGDLL</sequence>
<gene>
    <name evidence="2" type="ORF">H8689_04060</name>
</gene>
<dbReference type="Proteomes" id="UP000601522">
    <property type="component" value="Unassembled WGS sequence"/>
</dbReference>
<accession>A0A926EZ62</accession>
<keyword evidence="2" id="KW-0808">Transferase</keyword>
<comment type="caution">
    <text evidence="2">The sequence shown here is derived from an EMBL/GenBank/DDBJ whole genome shotgun (WGS) entry which is preliminary data.</text>
</comment>
<dbReference type="PANTHER" id="PTHR36836">
    <property type="entry name" value="COLANIC ACID BIOSYNTHESIS PROTEIN WCAK"/>
    <property type="match status" value="1"/>
</dbReference>
<evidence type="ECO:0000313" key="2">
    <source>
        <dbReference type="EMBL" id="MBC8590316.1"/>
    </source>
</evidence>
<dbReference type="GO" id="GO:0016740">
    <property type="term" value="F:transferase activity"/>
    <property type="evidence" value="ECO:0007669"/>
    <property type="project" value="UniProtKB-KW"/>
</dbReference>
<dbReference type="RefSeq" id="WP_249323133.1">
    <property type="nucleotide sequence ID" value="NZ_JACRTK010000001.1"/>
</dbReference>
<name>A0A926EZ62_9FIRM</name>
<dbReference type="InterPro" id="IPR007345">
    <property type="entry name" value="Polysacch_pyruvyl_Trfase"/>
</dbReference>
<evidence type="ECO:0000259" key="1">
    <source>
        <dbReference type="Pfam" id="PF04230"/>
    </source>
</evidence>
<protein>
    <submittedName>
        <fullName evidence="2">Polysaccharide pyruvyl transferase family protein</fullName>
    </submittedName>
</protein>
<dbReference type="AlphaFoldDB" id="A0A926EZ62"/>
<reference evidence="2 3" key="1">
    <citation type="submission" date="2020-08" db="EMBL/GenBank/DDBJ databases">
        <title>Genome public.</title>
        <authorList>
            <person name="Liu C."/>
            <person name="Sun Q."/>
        </authorList>
    </citation>
    <scope>NUCLEOTIDE SEQUENCE [LARGE SCALE GENOMIC DNA]</scope>
    <source>
        <strain evidence="2 3">NSJ-26</strain>
    </source>
</reference>
<organism evidence="2 3">
    <name type="scientific">Wansuia hejianensis</name>
    <dbReference type="NCBI Taxonomy" id="2763667"/>
    <lineage>
        <taxon>Bacteria</taxon>
        <taxon>Bacillati</taxon>
        <taxon>Bacillota</taxon>
        <taxon>Clostridia</taxon>
        <taxon>Lachnospirales</taxon>
        <taxon>Lachnospiraceae</taxon>
        <taxon>Wansuia</taxon>
    </lineage>
</organism>
<dbReference type="PANTHER" id="PTHR36836:SF1">
    <property type="entry name" value="COLANIC ACID BIOSYNTHESIS PROTEIN WCAK"/>
    <property type="match status" value="1"/>
</dbReference>
<dbReference type="EMBL" id="JACRTK010000001">
    <property type="protein sequence ID" value="MBC8590316.1"/>
    <property type="molecule type" value="Genomic_DNA"/>
</dbReference>
<proteinExistence type="predicted"/>
<evidence type="ECO:0000313" key="3">
    <source>
        <dbReference type="Proteomes" id="UP000601522"/>
    </source>
</evidence>